<accession>A0A094IQR8</accession>
<organism evidence="12 13">
    <name type="scientific">Pseudidiomarina atlantica</name>
    <dbReference type="NCBI Taxonomy" id="1517416"/>
    <lineage>
        <taxon>Bacteria</taxon>
        <taxon>Pseudomonadati</taxon>
        <taxon>Pseudomonadota</taxon>
        <taxon>Gammaproteobacteria</taxon>
        <taxon>Alteromonadales</taxon>
        <taxon>Idiomarinaceae</taxon>
        <taxon>Pseudidiomarina</taxon>
    </lineage>
</organism>
<keyword evidence="2 8" id="KW-0349">Heme</keyword>
<feature type="binding site" description="covalent" evidence="8">
    <location>
        <position position="236"/>
    </location>
    <ligand>
        <name>heme c</name>
        <dbReference type="ChEBI" id="CHEBI:61717"/>
        <label>2</label>
    </ligand>
</feature>
<dbReference type="PANTHER" id="PTHR30600">
    <property type="entry name" value="CYTOCHROME C PEROXIDASE-RELATED"/>
    <property type="match status" value="1"/>
</dbReference>
<feature type="chain" id="PRO_5001898835" description="Cytochrome c domain-containing protein" evidence="10">
    <location>
        <begin position="27"/>
        <end position="356"/>
    </location>
</feature>
<dbReference type="STRING" id="1517416.IDAT_10190"/>
<dbReference type="PANTHER" id="PTHR30600:SF10">
    <property type="entry name" value="BLL6722 PROTEIN"/>
    <property type="match status" value="1"/>
</dbReference>
<evidence type="ECO:0000256" key="2">
    <source>
        <dbReference type="ARBA" id="ARBA00022617"/>
    </source>
</evidence>
<keyword evidence="13" id="KW-1185">Reference proteome</keyword>
<evidence type="ECO:0000256" key="7">
    <source>
        <dbReference type="ARBA" id="ARBA00023004"/>
    </source>
</evidence>
<feature type="domain" description="Cytochrome c" evidence="11">
    <location>
        <begin position="70"/>
        <end position="223"/>
    </location>
</feature>
<dbReference type="GO" id="GO:0009055">
    <property type="term" value="F:electron transfer activity"/>
    <property type="evidence" value="ECO:0007669"/>
    <property type="project" value="InterPro"/>
</dbReference>
<dbReference type="PROSITE" id="PS51007">
    <property type="entry name" value="CYTC"/>
    <property type="match status" value="1"/>
</dbReference>
<feature type="binding site" description="axial binding residue" evidence="9">
    <location>
        <position position="240"/>
    </location>
    <ligand>
        <name>heme c</name>
        <dbReference type="ChEBI" id="CHEBI:61717"/>
        <label>2</label>
    </ligand>
    <ligandPart>
        <name>Fe</name>
        <dbReference type="ChEBI" id="CHEBI:18248"/>
    </ligandPart>
</feature>
<dbReference type="AlphaFoldDB" id="A0A094IQR8"/>
<sequence>MTIISLPLLFHLLLVGAALFSSNGTADTSSSFSATLWQRYVLPQEQWPPLAVGAADDLQPLPAPSTQDPELVRFGAQLFHDPGLSRDGKVSCASCHKSSHGFADTERVTPGVDGLLGKRNAQSLLDVHLWDTLFWDGRAANLEEQAHMPLEDPVEMASTRQHAVDYVSDKYGESAWSEIARALSAFQRTLTLHEHPDNRLDQFLWAVDDGDVALASSLLTDQELHGLHLFRTKAGCIRCHSGALLSDQEFHVTGFHYYGRRFEDLGRWEHEQRIENLAAFRTPMLRGLMQHQPWMHNGLFNDLRGIVRQYSHGGPRPRRPASLPLVMPYPETTAELMPFSLTREEEDALLAFLQML</sequence>
<keyword evidence="6" id="KW-0560">Oxidoreductase</keyword>
<dbReference type="GO" id="GO:0020037">
    <property type="term" value="F:heme binding"/>
    <property type="evidence" value="ECO:0007669"/>
    <property type="project" value="InterPro"/>
</dbReference>
<feature type="binding site" description="covalent" evidence="8">
    <location>
        <position position="239"/>
    </location>
    <ligand>
        <name>heme c</name>
        <dbReference type="ChEBI" id="CHEBI:61717"/>
        <label>2</label>
    </ligand>
</feature>
<feature type="binding site" description="covalent" evidence="8">
    <location>
        <position position="92"/>
    </location>
    <ligand>
        <name>heme c</name>
        <dbReference type="ChEBI" id="CHEBI:61717"/>
        <label>1</label>
    </ligand>
</feature>
<evidence type="ECO:0000256" key="4">
    <source>
        <dbReference type="ARBA" id="ARBA00022729"/>
    </source>
</evidence>
<dbReference type="SUPFAM" id="SSF46626">
    <property type="entry name" value="Cytochrome c"/>
    <property type="match status" value="2"/>
</dbReference>
<evidence type="ECO:0000256" key="8">
    <source>
        <dbReference type="PIRSR" id="PIRSR000294-1"/>
    </source>
</evidence>
<feature type="binding site" description="axial binding residue" evidence="9">
    <location>
        <position position="96"/>
    </location>
    <ligand>
        <name>heme c</name>
        <dbReference type="ChEBI" id="CHEBI:61717"/>
        <label>1</label>
    </ligand>
    <ligandPart>
        <name>Fe</name>
        <dbReference type="ChEBI" id="CHEBI:18248"/>
    </ligandPart>
</feature>
<dbReference type="eggNOG" id="COG1858">
    <property type="taxonomic scope" value="Bacteria"/>
</dbReference>
<keyword evidence="3 9" id="KW-0479">Metal-binding</keyword>
<evidence type="ECO:0000256" key="3">
    <source>
        <dbReference type="ARBA" id="ARBA00022723"/>
    </source>
</evidence>
<dbReference type="InterPro" id="IPR004852">
    <property type="entry name" value="Di-haem_cyt_c_peroxidsae"/>
</dbReference>
<dbReference type="InterPro" id="IPR036909">
    <property type="entry name" value="Cyt_c-like_dom_sf"/>
</dbReference>
<gene>
    <name evidence="12" type="ORF">IDAT_10190</name>
</gene>
<evidence type="ECO:0000313" key="13">
    <source>
        <dbReference type="Proteomes" id="UP000053718"/>
    </source>
</evidence>
<proteinExistence type="predicted"/>
<evidence type="ECO:0000256" key="1">
    <source>
        <dbReference type="ARBA" id="ARBA00004418"/>
    </source>
</evidence>
<dbReference type="GO" id="GO:0042597">
    <property type="term" value="C:periplasmic space"/>
    <property type="evidence" value="ECO:0007669"/>
    <property type="project" value="UniProtKB-SubCell"/>
</dbReference>
<reference evidence="12 13" key="1">
    <citation type="submission" date="2014-06" db="EMBL/GenBank/DDBJ databases">
        <title>Draft genome sequence of Idiomarina sp. MCCC 1A10513.</title>
        <authorList>
            <person name="Du J."/>
            <person name="Lai Q."/>
            <person name="Shao Z."/>
        </authorList>
    </citation>
    <scope>NUCLEOTIDE SEQUENCE [LARGE SCALE GENOMIC DNA]</scope>
    <source>
        <strain evidence="12 13">MCCC 1A10513</strain>
    </source>
</reference>
<dbReference type="PIRSF" id="PIRSF000294">
    <property type="entry name" value="Cytochrome-c_peroxidase"/>
    <property type="match status" value="1"/>
</dbReference>
<evidence type="ECO:0000313" key="12">
    <source>
        <dbReference type="EMBL" id="KFZ28199.1"/>
    </source>
</evidence>
<dbReference type="InterPro" id="IPR051395">
    <property type="entry name" value="Cytochrome_c_Peroxidase/MauG"/>
</dbReference>
<feature type="binding site" description="covalent" evidence="8">
    <location>
        <position position="95"/>
    </location>
    <ligand>
        <name>heme c</name>
        <dbReference type="ChEBI" id="CHEBI:61717"/>
        <label>1</label>
    </ligand>
</feature>
<dbReference type="EMBL" id="JPIN01000011">
    <property type="protein sequence ID" value="KFZ28199.1"/>
    <property type="molecule type" value="Genomic_DNA"/>
</dbReference>
<dbReference type="Gene3D" id="1.10.760.10">
    <property type="entry name" value="Cytochrome c-like domain"/>
    <property type="match status" value="2"/>
</dbReference>
<dbReference type="InterPro" id="IPR009056">
    <property type="entry name" value="Cyt_c-like_dom"/>
</dbReference>
<evidence type="ECO:0000259" key="11">
    <source>
        <dbReference type="PROSITE" id="PS51007"/>
    </source>
</evidence>
<keyword evidence="5" id="KW-0574">Periplasm</keyword>
<comment type="cofactor">
    <cofactor evidence="8">
        <name>heme</name>
        <dbReference type="ChEBI" id="CHEBI:30413"/>
    </cofactor>
    <text evidence="8">Binds 2 heme groups.</text>
</comment>
<dbReference type="GO" id="GO:0004130">
    <property type="term" value="F:cytochrome-c peroxidase activity"/>
    <property type="evidence" value="ECO:0007669"/>
    <property type="project" value="TreeGrafter"/>
</dbReference>
<comment type="subcellular location">
    <subcellularLocation>
        <location evidence="1">Periplasm</location>
    </subcellularLocation>
</comment>
<dbReference type="InterPro" id="IPR026259">
    <property type="entry name" value="MauG/Cytc_peroxidase"/>
</dbReference>
<name>A0A094IQR8_9GAMM</name>
<evidence type="ECO:0000256" key="9">
    <source>
        <dbReference type="PIRSR" id="PIRSR000294-2"/>
    </source>
</evidence>
<dbReference type="Proteomes" id="UP000053718">
    <property type="component" value="Unassembled WGS sequence"/>
</dbReference>
<comment type="caution">
    <text evidence="12">The sequence shown here is derived from an EMBL/GenBank/DDBJ whole genome shotgun (WGS) entry which is preliminary data.</text>
</comment>
<keyword evidence="4 10" id="KW-0732">Signal</keyword>
<dbReference type="Pfam" id="PF03150">
    <property type="entry name" value="CCP_MauG"/>
    <property type="match status" value="1"/>
</dbReference>
<keyword evidence="7 9" id="KW-0408">Iron</keyword>
<comment type="PTM">
    <text evidence="8">Binds 2 heme groups per subunit.</text>
</comment>
<evidence type="ECO:0000256" key="10">
    <source>
        <dbReference type="SAM" id="SignalP"/>
    </source>
</evidence>
<dbReference type="GO" id="GO:0046872">
    <property type="term" value="F:metal ion binding"/>
    <property type="evidence" value="ECO:0007669"/>
    <property type="project" value="UniProtKB-KW"/>
</dbReference>
<feature type="signal peptide" evidence="10">
    <location>
        <begin position="1"/>
        <end position="26"/>
    </location>
</feature>
<evidence type="ECO:0000256" key="5">
    <source>
        <dbReference type="ARBA" id="ARBA00022764"/>
    </source>
</evidence>
<evidence type="ECO:0000256" key="6">
    <source>
        <dbReference type="ARBA" id="ARBA00023002"/>
    </source>
</evidence>
<protein>
    <recommendedName>
        <fullName evidence="11">Cytochrome c domain-containing protein</fullName>
    </recommendedName>
</protein>